<keyword evidence="19" id="KW-1185">Reference proteome</keyword>
<dbReference type="InterPro" id="IPR026019">
    <property type="entry name" value="Ribul_P_3_epim"/>
</dbReference>
<evidence type="ECO:0000256" key="4">
    <source>
        <dbReference type="ARBA" id="ARBA00001947"/>
    </source>
</evidence>
<evidence type="ECO:0000256" key="16">
    <source>
        <dbReference type="PIRSR" id="PIRSR001461-3"/>
    </source>
</evidence>
<dbReference type="STRING" id="133383.A0A1R0GSC3"/>
<comment type="cofactor">
    <cofactor evidence="3">
        <name>Co(2+)</name>
        <dbReference type="ChEBI" id="CHEBI:48828"/>
    </cofactor>
</comment>
<dbReference type="InterPro" id="IPR000056">
    <property type="entry name" value="Ribul_P_3_epim-like"/>
</dbReference>
<evidence type="ECO:0000256" key="15">
    <source>
        <dbReference type="PIRSR" id="PIRSR001461-2"/>
    </source>
</evidence>
<dbReference type="Proteomes" id="UP000187455">
    <property type="component" value="Unassembled WGS sequence"/>
</dbReference>
<feature type="active site" description="Proton acceptor" evidence="14">
    <location>
        <position position="43"/>
    </location>
</feature>
<dbReference type="NCBIfam" id="TIGR01163">
    <property type="entry name" value="rpe"/>
    <property type="match status" value="1"/>
</dbReference>
<feature type="binding site" evidence="15">
    <location>
        <position position="43"/>
    </location>
    <ligand>
        <name>a divalent metal cation</name>
        <dbReference type="ChEBI" id="CHEBI:60240"/>
    </ligand>
</feature>
<comment type="cofactor">
    <cofactor evidence="2">
        <name>Mn(2+)</name>
        <dbReference type="ChEBI" id="CHEBI:29035"/>
    </cofactor>
</comment>
<comment type="cofactor">
    <cofactor evidence="5">
        <name>Fe(2+)</name>
        <dbReference type="ChEBI" id="CHEBI:29033"/>
    </cofactor>
</comment>
<dbReference type="EMBL" id="LSSL01000166">
    <property type="protein sequence ID" value="OLY85277.1"/>
    <property type="molecule type" value="Genomic_DNA"/>
</dbReference>
<comment type="catalytic activity">
    <reaction evidence="1 13">
        <text>D-ribulose 5-phosphate = D-xylulose 5-phosphate</text>
        <dbReference type="Rhea" id="RHEA:13677"/>
        <dbReference type="ChEBI" id="CHEBI:57737"/>
        <dbReference type="ChEBI" id="CHEBI:58121"/>
        <dbReference type="EC" id="5.1.3.1"/>
    </reaction>
</comment>
<evidence type="ECO:0000256" key="13">
    <source>
        <dbReference type="PIRNR" id="PIRNR001461"/>
    </source>
</evidence>
<dbReference type="UniPathway" id="UPA00115">
    <property type="reaction ID" value="UER00411"/>
</dbReference>
<gene>
    <name evidence="18" type="ORF">AYI68_g542</name>
    <name evidence="17" type="ORF">AYI68_g6119</name>
</gene>
<sequence length="234" mass="25333">MASSTNKLLKVKIAPSLLSGDFAQLANECQRMLGFGADYLHMDVMDGHFVPNLTLGAPIIKSLRPHTKGFLDCHCMVSNPEQWVDDFSKAGADSYGFHIEATKDAGSLIKKIHEANMRACLVIKPKTPVEAALPYLKDVDMVLIMTVEPGFGGQKFMPEMMPKVTAIRKEFPNLDIQVDGGIDLTNVGLASSAGANVFVAGSSIFHAQSPKDMIAELRKIAESKLNSSLTPSQL</sequence>
<dbReference type="PANTHER" id="PTHR11749">
    <property type="entry name" value="RIBULOSE-5-PHOSPHATE-3-EPIMERASE"/>
    <property type="match status" value="1"/>
</dbReference>
<feature type="binding site" evidence="15">
    <location>
        <position position="179"/>
    </location>
    <ligand>
        <name>a divalent metal cation</name>
        <dbReference type="ChEBI" id="CHEBI:60240"/>
    </ligand>
</feature>
<reference evidence="17" key="2">
    <citation type="submission" date="2017-01" db="EMBL/GenBank/DDBJ databases">
        <authorList>
            <person name="Mah S.A."/>
            <person name="Swanson W.J."/>
            <person name="Moy G.W."/>
            <person name="Vacquier V.D."/>
        </authorList>
    </citation>
    <scope>NUCLEOTIDE SEQUENCE</scope>
    <source>
        <strain evidence="17">ALG-7-W6</strain>
    </source>
</reference>
<reference evidence="17 19" key="1">
    <citation type="journal article" date="2016" name="Mol. Biol. Evol.">
        <title>Genome-Wide Survey of Gut Fungi (Harpellales) Reveals the First Horizontally Transferred Ubiquitin Gene from a Mosquito Host.</title>
        <authorList>
            <person name="Wang Y."/>
            <person name="White M.M."/>
            <person name="Kvist S."/>
            <person name="Moncalvo J.M."/>
        </authorList>
    </citation>
    <scope>NUCLEOTIDE SEQUENCE [LARGE SCALE GENOMIC DNA]</scope>
    <source>
        <strain evidence="17 19">ALG-7-W6</strain>
    </source>
</reference>
<evidence type="ECO:0000256" key="6">
    <source>
        <dbReference type="ARBA" id="ARBA00005016"/>
    </source>
</evidence>
<dbReference type="NCBIfam" id="NF004076">
    <property type="entry name" value="PRK05581.1-4"/>
    <property type="match status" value="1"/>
</dbReference>
<keyword evidence="10 15" id="KW-0479">Metal-binding</keyword>
<dbReference type="SUPFAM" id="SSF51366">
    <property type="entry name" value="Ribulose-phoshate binding barrel"/>
    <property type="match status" value="1"/>
</dbReference>
<name>A0A1R0GSC3_9FUNG</name>
<dbReference type="InterPro" id="IPR011060">
    <property type="entry name" value="RibuloseP-bd_barrel"/>
</dbReference>
<dbReference type="PROSITE" id="PS01086">
    <property type="entry name" value="RIBUL_P_3_EPIMER_2"/>
    <property type="match status" value="1"/>
</dbReference>
<dbReference type="PROSITE" id="PS01085">
    <property type="entry name" value="RIBUL_P_3_EPIMER_1"/>
    <property type="match status" value="1"/>
</dbReference>
<comment type="pathway">
    <text evidence="6">Carbohydrate degradation; pentose phosphate pathway; D-xylulose 5-phosphate from D-ribulose 5-phosphate (non-oxidative stage): step 1/1.</text>
</comment>
<dbReference type="FunFam" id="3.20.20.70:FF:000171">
    <property type="entry name" value="Ribulose-phosphate 3-epimerase"/>
    <property type="match status" value="1"/>
</dbReference>
<feature type="binding site" evidence="16">
    <location>
        <begin position="150"/>
        <end position="153"/>
    </location>
    <ligand>
        <name>substrate</name>
    </ligand>
</feature>
<evidence type="ECO:0000256" key="1">
    <source>
        <dbReference type="ARBA" id="ARBA00001782"/>
    </source>
</evidence>
<comment type="caution">
    <text evidence="17">The sequence shown here is derived from an EMBL/GenBank/DDBJ whole genome shotgun (WGS) entry which is preliminary data.</text>
</comment>
<evidence type="ECO:0000256" key="7">
    <source>
        <dbReference type="ARBA" id="ARBA00009541"/>
    </source>
</evidence>
<evidence type="ECO:0000256" key="5">
    <source>
        <dbReference type="ARBA" id="ARBA00001954"/>
    </source>
</evidence>
<evidence type="ECO:0000256" key="3">
    <source>
        <dbReference type="ARBA" id="ARBA00001941"/>
    </source>
</evidence>
<dbReference type="HAMAP" id="MF_02227">
    <property type="entry name" value="RPE"/>
    <property type="match status" value="1"/>
</dbReference>
<evidence type="ECO:0000256" key="2">
    <source>
        <dbReference type="ARBA" id="ARBA00001936"/>
    </source>
</evidence>
<feature type="binding site" evidence="16">
    <location>
        <position position="16"/>
    </location>
    <ligand>
        <name>substrate</name>
    </ligand>
</feature>
<feature type="binding site" evidence="16">
    <location>
        <position position="74"/>
    </location>
    <ligand>
        <name>substrate</name>
    </ligand>
</feature>
<dbReference type="EC" id="5.1.3.1" evidence="8 13"/>
<keyword evidence="12 15" id="KW-0170">Cobalt</keyword>
<comment type="cofactor">
    <cofactor evidence="4">
        <name>Zn(2+)</name>
        <dbReference type="ChEBI" id="CHEBI:29105"/>
    </cofactor>
</comment>
<dbReference type="GO" id="GO:0004750">
    <property type="term" value="F:D-ribulose-phosphate 3-epimerase activity"/>
    <property type="evidence" value="ECO:0007669"/>
    <property type="project" value="UniProtKB-EC"/>
</dbReference>
<feature type="active site" description="Proton donor" evidence="14">
    <location>
        <position position="179"/>
    </location>
</feature>
<evidence type="ECO:0000256" key="11">
    <source>
        <dbReference type="ARBA" id="ARBA00023235"/>
    </source>
</evidence>
<dbReference type="EMBL" id="LSSL01004087">
    <property type="protein sequence ID" value="OLY79801.1"/>
    <property type="molecule type" value="Genomic_DNA"/>
</dbReference>
<dbReference type="PIRSF" id="PIRSF001461">
    <property type="entry name" value="RPE"/>
    <property type="match status" value="1"/>
</dbReference>
<dbReference type="OrthoDB" id="1927044at2759"/>
<feature type="binding site" evidence="15">
    <location>
        <position position="41"/>
    </location>
    <ligand>
        <name>a divalent metal cation</name>
        <dbReference type="ChEBI" id="CHEBI:60240"/>
    </ligand>
</feature>
<feature type="binding site" evidence="15">
    <location>
        <position position="74"/>
    </location>
    <ligand>
        <name>a divalent metal cation</name>
        <dbReference type="ChEBI" id="CHEBI:60240"/>
    </ligand>
</feature>
<dbReference type="GO" id="GO:0046872">
    <property type="term" value="F:metal ion binding"/>
    <property type="evidence" value="ECO:0007669"/>
    <property type="project" value="UniProtKB-KW"/>
</dbReference>
<feature type="binding site" evidence="16">
    <location>
        <position position="181"/>
    </location>
    <ligand>
        <name>substrate</name>
    </ligand>
</feature>
<keyword evidence="13" id="KW-0119">Carbohydrate metabolism</keyword>
<evidence type="ECO:0000256" key="10">
    <source>
        <dbReference type="ARBA" id="ARBA00022723"/>
    </source>
</evidence>
<keyword evidence="15" id="KW-0862">Zinc</keyword>
<dbReference type="Gene3D" id="3.20.20.70">
    <property type="entry name" value="Aldolase class I"/>
    <property type="match status" value="1"/>
</dbReference>
<dbReference type="GO" id="GO:0006098">
    <property type="term" value="P:pentose-phosphate shunt"/>
    <property type="evidence" value="ECO:0007669"/>
    <property type="project" value="UniProtKB-UniPathway"/>
</dbReference>
<evidence type="ECO:0000256" key="9">
    <source>
        <dbReference type="ARBA" id="ARBA00013920"/>
    </source>
</evidence>
<dbReference type="Pfam" id="PF00834">
    <property type="entry name" value="Ribul_P_3_epim"/>
    <property type="match status" value="1"/>
</dbReference>
<evidence type="ECO:0000256" key="12">
    <source>
        <dbReference type="ARBA" id="ARBA00023285"/>
    </source>
</evidence>
<evidence type="ECO:0000256" key="14">
    <source>
        <dbReference type="PIRSR" id="PIRSR001461-1"/>
    </source>
</evidence>
<evidence type="ECO:0000256" key="8">
    <source>
        <dbReference type="ARBA" id="ARBA00013188"/>
    </source>
</evidence>
<protein>
    <recommendedName>
        <fullName evidence="9 13">Ribulose-phosphate 3-epimerase</fullName>
        <ecNumber evidence="8 13">5.1.3.1</ecNumber>
    </recommendedName>
</protein>
<organism evidence="17 19">
    <name type="scientific">Smittium mucronatum</name>
    <dbReference type="NCBI Taxonomy" id="133383"/>
    <lineage>
        <taxon>Eukaryota</taxon>
        <taxon>Fungi</taxon>
        <taxon>Fungi incertae sedis</taxon>
        <taxon>Zoopagomycota</taxon>
        <taxon>Kickxellomycotina</taxon>
        <taxon>Harpellomycetes</taxon>
        <taxon>Harpellales</taxon>
        <taxon>Legeriomycetaceae</taxon>
        <taxon>Smittium</taxon>
    </lineage>
</organism>
<comment type="cofactor">
    <cofactor evidence="15">
        <name>a divalent metal cation</name>
        <dbReference type="ChEBI" id="CHEBI:60240"/>
    </cofactor>
    <text evidence="15">Binds 1 divalent metal cation per subunit.</text>
</comment>
<dbReference type="InterPro" id="IPR013785">
    <property type="entry name" value="Aldolase_TIM"/>
</dbReference>
<evidence type="ECO:0000313" key="18">
    <source>
        <dbReference type="EMBL" id="OLY85277.1"/>
    </source>
</evidence>
<dbReference type="AlphaFoldDB" id="A0A1R0GSC3"/>
<dbReference type="CDD" id="cd00429">
    <property type="entry name" value="RPE"/>
    <property type="match status" value="1"/>
</dbReference>
<proteinExistence type="inferred from homology"/>
<accession>A0A1R0GSC3</accession>
<evidence type="ECO:0000313" key="19">
    <source>
        <dbReference type="Proteomes" id="UP000187455"/>
    </source>
</evidence>
<keyword evidence="11 13" id="KW-0413">Isomerase</keyword>
<keyword evidence="15" id="KW-0464">Manganese</keyword>
<comment type="similarity">
    <text evidence="7 13">Belongs to the ribulose-phosphate 3-epimerase family.</text>
</comment>
<evidence type="ECO:0000313" key="17">
    <source>
        <dbReference type="EMBL" id="OLY79801.1"/>
    </source>
</evidence>
<feature type="binding site" evidence="16">
    <location>
        <begin position="201"/>
        <end position="202"/>
    </location>
    <ligand>
        <name>substrate</name>
    </ligand>
</feature>
<dbReference type="GO" id="GO:0005975">
    <property type="term" value="P:carbohydrate metabolic process"/>
    <property type="evidence" value="ECO:0007669"/>
    <property type="project" value="InterPro"/>
</dbReference>